<evidence type="ECO:0000313" key="3">
    <source>
        <dbReference type="Proteomes" id="UP001341840"/>
    </source>
</evidence>
<evidence type="ECO:0000313" key="2">
    <source>
        <dbReference type="EMBL" id="MED6188046.1"/>
    </source>
</evidence>
<gene>
    <name evidence="2" type="ORF">PIB30_082274</name>
</gene>
<name>A0ABU6WRM1_9FABA</name>
<proteinExistence type="predicted"/>
<sequence>MWGLKHEGTTFKGGNNPNDTWGEFERLQAIQELRLEPDTAGKFSVSRMTMDPSLLLYVLLPRKRNHEMASEEDILILWAMSKEKQINWPYLMANRMVNYSHGLIFEASSFDLSREKVVVLGKANAITRKNIN</sequence>
<accession>A0ABU6WRM1</accession>
<dbReference type="Proteomes" id="UP001341840">
    <property type="component" value="Unassembled WGS sequence"/>
</dbReference>
<organism evidence="2 3">
    <name type="scientific">Stylosanthes scabra</name>
    <dbReference type="NCBI Taxonomy" id="79078"/>
    <lineage>
        <taxon>Eukaryota</taxon>
        <taxon>Viridiplantae</taxon>
        <taxon>Streptophyta</taxon>
        <taxon>Embryophyta</taxon>
        <taxon>Tracheophyta</taxon>
        <taxon>Spermatophyta</taxon>
        <taxon>Magnoliopsida</taxon>
        <taxon>eudicotyledons</taxon>
        <taxon>Gunneridae</taxon>
        <taxon>Pentapetalae</taxon>
        <taxon>rosids</taxon>
        <taxon>fabids</taxon>
        <taxon>Fabales</taxon>
        <taxon>Fabaceae</taxon>
        <taxon>Papilionoideae</taxon>
        <taxon>50 kb inversion clade</taxon>
        <taxon>dalbergioids sensu lato</taxon>
        <taxon>Dalbergieae</taxon>
        <taxon>Pterocarpus clade</taxon>
        <taxon>Stylosanthes</taxon>
    </lineage>
</organism>
<keyword evidence="3" id="KW-1185">Reference proteome</keyword>
<feature type="region of interest" description="Disordered" evidence="1">
    <location>
        <begin position="1"/>
        <end position="20"/>
    </location>
</feature>
<dbReference type="EMBL" id="JASCZI010182502">
    <property type="protein sequence ID" value="MED6188046.1"/>
    <property type="molecule type" value="Genomic_DNA"/>
</dbReference>
<comment type="caution">
    <text evidence="2">The sequence shown here is derived from an EMBL/GenBank/DDBJ whole genome shotgun (WGS) entry which is preliminary data.</text>
</comment>
<protein>
    <submittedName>
        <fullName evidence="2">Uncharacterized protein</fullName>
    </submittedName>
</protein>
<reference evidence="2 3" key="1">
    <citation type="journal article" date="2023" name="Plants (Basel)">
        <title>Bridging the Gap: Combining Genomics and Transcriptomics Approaches to Understand Stylosanthes scabra, an Orphan Legume from the Brazilian Caatinga.</title>
        <authorList>
            <person name="Ferreira-Neto J.R.C."/>
            <person name="da Silva M.D."/>
            <person name="Binneck E."/>
            <person name="de Melo N.F."/>
            <person name="da Silva R.H."/>
            <person name="de Melo A.L.T.M."/>
            <person name="Pandolfi V."/>
            <person name="Bustamante F.O."/>
            <person name="Brasileiro-Vidal A.C."/>
            <person name="Benko-Iseppon A.M."/>
        </authorList>
    </citation>
    <scope>NUCLEOTIDE SEQUENCE [LARGE SCALE GENOMIC DNA]</scope>
    <source>
        <tissue evidence="2">Leaves</tissue>
    </source>
</reference>
<evidence type="ECO:0000256" key="1">
    <source>
        <dbReference type="SAM" id="MobiDB-lite"/>
    </source>
</evidence>